<dbReference type="STRING" id="1802627.A3A70_02130"/>
<accession>A0A1F4VRA2</accession>
<protein>
    <recommendedName>
        <fullName evidence="4">YggT family protein</fullName>
    </recommendedName>
</protein>
<dbReference type="Pfam" id="PF02325">
    <property type="entry name" value="CCB3_YggT"/>
    <property type="match status" value="1"/>
</dbReference>
<comment type="caution">
    <text evidence="2">The sequence shown here is derived from an EMBL/GenBank/DDBJ whole genome shotgun (WGS) entry which is preliminary data.</text>
</comment>
<name>A0A1F4VRA2_UNCKA</name>
<keyword evidence="1" id="KW-1133">Transmembrane helix</keyword>
<reference evidence="2 3" key="1">
    <citation type="journal article" date="2016" name="Nat. Commun.">
        <title>Thousands of microbial genomes shed light on interconnected biogeochemical processes in an aquifer system.</title>
        <authorList>
            <person name="Anantharaman K."/>
            <person name="Brown C.T."/>
            <person name="Hug L.A."/>
            <person name="Sharon I."/>
            <person name="Castelle C.J."/>
            <person name="Probst A.J."/>
            <person name="Thomas B.C."/>
            <person name="Singh A."/>
            <person name="Wilkins M.J."/>
            <person name="Karaoz U."/>
            <person name="Brodie E.L."/>
            <person name="Williams K.H."/>
            <person name="Hubbard S.S."/>
            <person name="Banfield J.F."/>
        </authorList>
    </citation>
    <scope>NUCLEOTIDE SEQUENCE [LARGE SCALE GENOMIC DNA]</scope>
</reference>
<feature type="transmembrane region" description="Helical" evidence="1">
    <location>
        <begin position="79"/>
        <end position="99"/>
    </location>
</feature>
<feature type="transmembrane region" description="Helical" evidence="1">
    <location>
        <begin position="20"/>
        <end position="40"/>
    </location>
</feature>
<evidence type="ECO:0000313" key="2">
    <source>
        <dbReference type="EMBL" id="OGC59560.1"/>
    </source>
</evidence>
<dbReference type="GO" id="GO:0016020">
    <property type="term" value="C:membrane"/>
    <property type="evidence" value="ECO:0007669"/>
    <property type="project" value="InterPro"/>
</dbReference>
<sequence>MEHPQKVYESRKAIFRTYQIIWYVLGVIEVLLGFRMFLNVLGANPASGFASLIYAISNPLALPFRGIFGITVVPGEPAVFEWSTLVAMVVYFLIAYGLVELMQIVKPVTPSEISESVDKN</sequence>
<evidence type="ECO:0008006" key="4">
    <source>
        <dbReference type="Google" id="ProtNLM"/>
    </source>
</evidence>
<organism evidence="2 3">
    <name type="scientific">candidate division WWE3 bacterium RIFCSPLOWO2_01_FULL_42_11</name>
    <dbReference type="NCBI Taxonomy" id="1802627"/>
    <lineage>
        <taxon>Bacteria</taxon>
        <taxon>Katanobacteria</taxon>
    </lineage>
</organism>
<dbReference type="AlphaFoldDB" id="A0A1F4VRA2"/>
<evidence type="ECO:0000313" key="3">
    <source>
        <dbReference type="Proteomes" id="UP000178964"/>
    </source>
</evidence>
<dbReference type="EMBL" id="MEVK01000013">
    <property type="protein sequence ID" value="OGC59560.1"/>
    <property type="molecule type" value="Genomic_DNA"/>
</dbReference>
<feature type="transmembrane region" description="Helical" evidence="1">
    <location>
        <begin position="52"/>
        <end position="73"/>
    </location>
</feature>
<keyword evidence="1" id="KW-0472">Membrane</keyword>
<proteinExistence type="predicted"/>
<keyword evidence="1" id="KW-0812">Transmembrane</keyword>
<dbReference type="Proteomes" id="UP000178964">
    <property type="component" value="Unassembled WGS sequence"/>
</dbReference>
<evidence type="ECO:0000256" key="1">
    <source>
        <dbReference type="SAM" id="Phobius"/>
    </source>
</evidence>
<gene>
    <name evidence="2" type="ORF">A3A70_02130</name>
</gene>
<dbReference type="InterPro" id="IPR003425">
    <property type="entry name" value="CCB3/YggT"/>
</dbReference>